<dbReference type="Proteomes" id="UP000199047">
    <property type="component" value="Unassembled WGS sequence"/>
</dbReference>
<accession>A0AAN2UIH0</accession>
<proteinExistence type="predicted"/>
<dbReference type="EMBL" id="FBTB01000019">
    <property type="protein sequence ID" value="CUW15045.1"/>
    <property type="molecule type" value="Genomic_DNA"/>
</dbReference>
<protein>
    <submittedName>
        <fullName evidence="2">Uncharacterized protein</fullName>
    </submittedName>
</protein>
<evidence type="ECO:0000313" key="1">
    <source>
        <dbReference type="EMBL" id="CUW15045.1"/>
    </source>
</evidence>
<name>A0AAN2UIH0_9LACO</name>
<organism evidence="2 3">
    <name type="scientific">Leuconostoc inhae</name>
    <dbReference type="NCBI Taxonomy" id="178001"/>
    <lineage>
        <taxon>Bacteria</taxon>
        <taxon>Bacillati</taxon>
        <taxon>Bacillota</taxon>
        <taxon>Bacilli</taxon>
        <taxon>Lactobacillales</taxon>
        <taxon>Lactobacillaceae</taxon>
        <taxon>Leuconostoc</taxon>
    </lineage>
</organism>
<reference evidence="3 4" key="1">
    <citation type="submission" date="2015-12" db="EMBL/GenBank/DDBJ databases">
        <authorList>
            <person name="Andreevskaya M."/>
        </authorList>
    </citation>
    <scope>NUCLEOTIDE SEQUENCE [LARGE SCALE GENOMIC DNA]</scope>
    <source>
        <strain evidence="1 4">KSL4-2</strain>
        <strain evidence="2 3">PL111</strain>
    </source>
</reference>
<evidence type="ECO:0000313" key="4">
    <source>
        <dbReference type="Proteomes" id="UP000199047"/>
    </source>
</evidence>
<dbReference type="Proteomes" id="UP000198868">
    <property type="component" value="Unassembled WGS sequence"/>
</dbReference>
<sequence>MTTPSLHPLLQDNANTILIASVAITISEQNIIKKSWCQVNDTAAVLISIGQKNQSNDFFAARKLVI</sequence>
<evidence type="ECO:0000313" key="3">
    <source>
        <dbReference type="Proteomes" id="UP000198868"/>
    </source>
</evidence>
<gene>
    <name evidence="1" type="ORF">KSL4_0313</name>
    <name evidence="2" type="ORF">PL111_1382</name>
</gene>
<dbReference type="EMBL" id="FBTU01000024">
    <property type="protein sequence ID" value="CUW17451.1"/>
    <property type="molecule type" value="Genomic_DNA"/>
</dbReference>
<dbReference type="AlphaFoldDB" id="A0AAN2UIH0"/>
<keyword evidence="4" id="KW-1185">Reference proteome</keyword>
<evidence type="ECO:0000313" key="2">
    <source>
        <dbReference type="EMBL" id="CUW17451.1"/>
    </source>
</evidence>
<comment type="caution">
    <text evidence="2">The sequence shown here is derived from an EMBL/GenBank/DDBJ whole genome shotgun (WGS) entry which is preliminary data.</text>
</comment>